<feature type="domain" description="DUF1618" evidence="1">
    <location>
        <begin position="227"/>
        <end position="379"/>
    </location>
</feature>
<dbReference type="PANTHER" id="PTHR33074">
    <property type="entry name" value="EXPRESSED PROTEIN-RELATED"/>
    <property type="match status" value="1"/>
</dbReference>
<evidence type="ECO:0000259" key="2">
    <source>
        <dbReference type="Pfam" id="PF25306"/>
    </source>
</evidence>
<name>R7W7J9_AEGTA</name>
<reference evidence="3" key="1">
    <citation type="submission" date="2015-06" db="UniProtKB">
        <authorList>
            <consortium name="EnsemblPlants"/>
        </authorList>
    </citation>
    <scope>IDENTIFICATION</scope>
</reference>
<feature type="domain" description="DUF7880" evidence="2">
    <location>
        <begin position="450"/>
        <end position="525"/>
    </location>
</feature>
<dbReference type="Pfam" id="PF25306">
    <property type="entry name" value="DUF7880"/>
    <property type="match status" value="1"/>
</dbReference>
<dbReference type="PANTHER" id="PTHR33074:SF132">
    <property type="entry name" value="DUF1618 DOMAIN-CONTAINING PROTEIN"/>
    <property type="match status" value="1"/>
</dbReference>
<sequence length="755" mass="84946">MAALPTDPISLMDPYATASASASPRRDWVLLHLPARISDLHNATTVVSRTRDGQPVVASFWLVDPPGVSYFSVHCPGLKVSDPDDFAHDDPEPGFIGADVVCAEAAFLLFDVTFNAPDGPFSESTHHFVYRAGPGEPALHLLPEPDIPAYEARPQFGLLPCGEHYAVAFLRWNRTMGDHMFDVHVFSSQTQAWSKKVGLLAISESNERYFSRHDACRQIRIGRSLGWVDLLRGILLLRRLFDEHPVLEYIPFPVSRARPPCSQLSDDDGQGGSDVPQYFRDVACCDDLIKFVNVEYHDPSSCRPCCGRDKSWKATIWNRKLSSGDWRRGFTVDVVDISLDQSYSSLLPELWDDETDKLHLKKLIFYTPTLSICNDDLLYVMSKVNDEDDKAWVITVDMKNAVVQAIAPFSAGDIDLLPMYRPCSFPKYLNMTPGVDITNKVYKCFTRMDVEICIEEFLWTRDWLRELGQCLEHERSIYINCSSLVCPVSSLRLITPVVVEYASNVGEGKAKAATEAVDVCSRVLQIVPQSMMAGGTTVDGATTLADACHQKRRKPVFERREGPGHKIEYIEPGFSGANLFCDRGEKAGHEKDQCDDEHQVELNRQLELDEFHVELRQLQQNLLGSLGPWLKPQEVWLILVLAFSAFLLYLNTCPWLYRYHVVPLPYHLKPLENILTLLLRCHNVKNEVTIMIGFPPPSQVSTLGSTFVKAGMMPSLHSKIGTDSRKDLRASTSGILNFFSNVRVCMTGQEREGKK</sequence>
<evidence type="ECO:0000259" key="1">
    <source>
        <dbReference type="Pfam" id="PF07762"/>
    </source>
</evidence>
<protein>
    <submittedName>
        <fullName evidence="3">Uncharacterized protein</fullName>
    </submittedName>
</protein>
<dbReference type="EnsemblPlants" id="EMT17832">
    <property type="protein sequence ID" value="EMT17832"/>
    <property type="gene ID" value="F775_00585"/>
</dbReference>
<organism evidence="3">
    <name type="scientific">Aegilops tauschii</name>
    <name type="common">Tausch's goatgrass</name>
    <name type="synonym">Aegilops squarrosa</name>
    <dbReference type="NCBI Taxonomy" id="37682"/>
    <lineage>
        <taxon>Eukaryota</taxon>
        <taxon>Viridiplantae</taxon>
        <taxon>Streptophyta</taxon>
        <taxon>Embryophyta</taxon>
        <taxon>Tracheophyta</taxon>
        <taxon>Spermatophyta</taxon>
        <taxon>Magnoliopsida</taxon>
        <taxon>Liliopsida</taxon>
        <taxon>Poales</taxon>
        <taxon>Poaceae</taxon>
        <taxon>BOP clade</taxon>
        <taxon>Pooideae</taxon>
        <taxon>Triticodae</taxon>
        <taxon>Triticeae</taxon>
        <taxon>Triticinae</taxon>
        <taxon>Aegilops</taxon>
    </lineage>
</organism>
<dbReference type="InterPro" id="IPR011676">
    <property type="entry name" value="DUF1618"/>
</dbReference>
<dbReference type="InterPro" id="IPR057202">
    <property type="entry name" value="DUF7880"/>
</dbReference>
<dbReference type="AlphaFoldDB" id="R7W7J9"/>
<proteinExistence type="predicted"/>
<accession>R7W7J9</accession>
<dbReference type="Pfam" id="PF07762">
    <property type="entry name" value="DUF1618"/>
    <property type="match status" value="1"/>
</dbReference>
<evidence type="ECO:0000313" key="3">
    <source>
        <dbReference type="EnsemblPlants" id="EMT17832"/>
    </source>
</evidence>